<evidence type="ECO:0000256" key="1">
    <source>
        <dbReference type="ARBA" id="ARBA00001974"/>
    </source>
</evidence>
<protein>
    <recommendedName>
        <fullName evidence="6">FAD/NAD(P)-binding domain-containing protein</fullName>
    </recommendedName>
</protein>
<evidence type="ECO:0000259" key="6">
    <source>
        <dbReference type="Pfam" id="PF07992"/>
    </source>
</evidence>
<dbReference type="EMBL" id="UINC01105103">
    <property type="protein sequence ID" value="SVC68788.1"/>
    <property type="molecule type" value="Genomic_DNA"/>
</dbReference>
<sequence length="303" mass="33289">MPIRVAIVGSGPSGFYTAEALGKSDKDVEVDMIERLPAPHGLIRYGVAPDHLTTKNVSRNFDKTANRDVFRFYGNVDIGKDISLDELRQMYDAVVLAIGSPEDNKLGIPGEDKKGVVGSAAFVGWYNGHPDFVDLELDLASPNVCVIGNGNVAVDIARVLVKTRDELSPSDITNAALEALLASSVTDVYMLGRRGPVEAKFTNVELREMGKLAICVPQIVGTKIPNSVPAELDMSDRDRRLRERNLATLREFEPRQPDELEKRVHFQFYAAPQEILGGDHVEGIRLERTEVIDGRAVGTGKFF</sequence>
<proteinExistence type="predicted"/>
<reference evidence="7" key="1">
    <citation type="submission" date="2018-05" db="EMBL/GenBank/DDBJ databases">
        <authorList>
            <person name="Lanie J.A."/>
            <person name="Ng W.-L."/>
            <person name="Kazmierczak K.M."/>
            <person name="Andrzejewski T.M."/>
            <person name="Davidsen T.M."/>
            <person name="Wayne K.J."/>
            <person name="Tettelin H."/>
            <person name="Glass J.I."/>
            <person name="Rusch D."/>
            <person name="Podicherti R."/>
            <person name="Tsui H.-C.T."/>
            <person name="Winkler M.E."/>
        </authorList>
    </citation>
    <scope>NUCLEOTIDE SEQUENCE</scope>
</reference>
<dbReference type="InterPro" id="IPR036188">
    <property type="entry name" value="FAD/NAD-bd_sf"/>
</dbReference>
<keyword evidence="2" id="KW-0285">Flavoprotein</keyword>
<comment type="cofactor">
    <cofactor evidence="1">
        <name>FAD</name>
        <dbReference type="ChEBI" id="CHEBI:57692"/>
    </cofactor>
</comment>
<dbReference type="AlphaFoldDB" id="A0A382P7S9"/>
<dbReference type="Pfam" id="PF07992">
    <property type="entry name" value="Pyr_redox_2"/>
    <property type="match status" value="1"/>
</dbReference>
<dbReference type="PANTHER" id="PTHR48467">
    <property type="entry name" value="GLUTAMATE SYNTHASE 1 [NADH], CHLOROPLASTIC-LIKE"/>
    <property type="match status" value="1"/>
</dbReference>
<gene>
    <name evidence="7" type="ORF">METZ01_LOCUS321642</name>
</gene>
<evidence type="ECO:0000256" key="2">
    <source>
        <dbReference type="ARBA" id="ARBA00022630"/>
    </source>
</evidence>
<keyword evidence="4" id="KW-0521">NADP</keyword>
<dbReference type="PANTHER" id="PTHR48467:SF1">
    <property type="entry name" value="GLUTAMATE SYNTHASE 1 [NADH], CHLOROPLASTIC-LIKE"/>
    <property type="match status" value="1"/>
</dbReference>
<accession>A0A382P7S9</accession>
<dbReference type="InterPro" id="IPR023753">
    <property type="entry name" value="FAD/NAD-binding_dom"/>
</dbReference>
<evidence type="ECO:0000313" key="7">
    <source>
        <dbReference type="EMBL" id="SVC68788.1"/>
    </source>
</evidence>
<organism evidence="7">
    <name type="scientific">marine metagenome</name>
    <dbReference type="NCBI Taxonomy" id="408172"/>
    <lineage>
        <taxon>unclassified sequences</taxon>
        <taxon>metagenomes</taxon>
        <taxon>ecological metagenomes</taxon>
    </lineage>
</organism>
<evidence type="ECO:0000256" key="3">
    <source>
        <dbReference type="ARBA" id="ARBA00022827"/>
    </source>
</evidence>
<dbReference type="SUPFAM" id="SSF51971">
    <property type="entry name" value="Nucleotide-binding domain"/>
    <property type="match status" value="1"/>
</dbReference>
<feature type="non-terminal residue" evidence="7">
    <location>
        <position position="303"/>
    </location>
</feature>
<evidence type="ECO:0000256" key="5">
    <source>
        <dbReference type="ARBA" id="ARBA00023002"/>
    </source>
</evidence>
<dbReference type="GO" id="GO:0016491">
    <property type="term" value="F:oxidoreductase activity"/>
    <property type="evidence" value="ECO:0007669"/>
    <property type="project" value="UniProtKB-KW"/>
</dbReference>
<dbReference type="InterPro" id="IPR055275">
    <property type="entry name" value="Ferredox_Rdtase"/>
</dbReference>
<keyword evidence="5" id="KW-0560">Oxidoreductase</keyword>
<name>A0A382P7S9_9ZZZZ</name>
<keyword evidence="3" id="KW-0274">FAD</keyword>
<evidence type="ECO:0000256" key="4">
    <source>
        <dbReference type="ARBA" id="ARBA00022857"/>
    </source>
</evidence>
<dbReference type="PRINTS" id="PR00419">
    <property type="entry name" value="ADXRDTASE"/>
</dbReference>
<feature type="domain" description="FAD/NAD(P)-binding" evidence="6">
    <location>
        <begin position="4"/>
        <end position="165"/>
    </location>
</feature>
<dbReference type="Gene3D" id="3.50.50.60">
    <property type="entry name" value="FAD/NAD(P)-binding domain"/>
    <property type="match status" value="1"/>
</dbReference>